<proteinExistence type="predicted"/>
<gene>
    <name evidence="2" type="ORF">LX16_1110</name>
</gene>
<keyword evidence="3" id="KW-1185">Reference proteome</keyword>
<dbReference type="RefSeq" id="WP_147134037.1">
    <property type="nucleotide sequence ID" value="NZ_BAABIJ010000001.1"/>
</dbReference>
<evidence type="ECO:0000313" key="3">
    <source>
        <dbReference type="Proteomes" id="UP000321617"/>
    </source>
</evidence>
<name>A0A562VC57_9ACTN</name>
<feature type="transmembrane region" description="Helical" evidence="1">
    <location>
        <begin position="81"/>
        <end position="109"/>
    </location>
</feature>
<keyword evidence="1" id="KW-1133">Transmembrane helix</keyword>
<keyword evidence="1" id="KW-0472">Membrane</keyword>
<feature type="transmembrane region" description="Helical" evidence="1">
    <location>
        <begin position="129"/>
        <end position="162"/>
    </location>
</feature>
<feature type="transmembrane region" description="Helical" evidence="1">
    <location>
        <begin position="226"/>
        <end position="247"/>
    </location>
</feature>
<feature type="transmembrane region" description="Helical" evidence="1">
    <location>
        <begin position="38"/>
        <end position="60"/>
    </location>
</feature>
<comment type="caution">
    <text evidence="2">The sequence shown here is derived from an EMBL/GenBank/DDBJ whole genome shotgun (WGS) entry which is preliminary data.</text>
</comment>
<protein>
    <submittedName>
        <fullName evidence="2">Uncharacterized protein</fullName>
    </submittedName>
</protein>
<accession>A0A562VC57</accession>
<evidence type="ECO:0000256" key="1">
    <source>
        <dbReference type="SAM" id="Phobius"/>
    </source>
</evidence>
<reference evidence="2 3" key="1">
    <citation type="journal article" date="2013" name="Stand. Genomic Sci.">
        <title>Genomic Encyclopedia of Type Strains, Phase I: The one thousand microbial genomes (KMG-I) project.</title>
        <authorList>
            <person name="Kyrpides N.C."/>
            <person name="Woyke T."/>
            <person name="Eisen J.A."/>
            <person name="Garrity G."/>
            <person name="Lilburn T.G."/>
            <person name="Beck B.J."/>
            <person name="Whitman W.B."/>
            <person name="Hugenholtz P."/>
            <person name="Klenk H.P."/>
        </authorList>
    </citation>
    <scope>NUCLEOTIDE SEQUENCE [LARGE SCALE GENOMIC DNA]</scope>
    <source>
        <strain evidence="2 3">DSM 45044</strain>
    </source>
</reference>
<keyword evidence="1" id="KW-0812">Transmembrane</keyword>
<dbReference type="AlphaFoldDB" id="A0A562VC57"/>
<feature type="transmembrane region" description="Helical" evidence="1">
    <location>
        <begin position="12"/>
        <end position="32"/>
    </location>
</feature>
<dbReference type="EMBL" id="VLLL01000005">
    <property type="protein sequence ID" value="TWJ15407.1"/>
    <property type="molecule type" value="Genomic_DNA"/>
</dbReference>
<feature type="transmembrane region" description="Helical" evidence="1">
    <location>
        <begin position="174"/>
        <end position="195"/>
    </location>
</feature>
<sequence>MARTPADRRRTVLLAGAAVQTVVLFTGVYLLAATDNGVAGAVAVGSWSALGLLGACLYLARPLVAAELDPGAEAARDADQAVLVRVCGLVPLAQVPVVGGMVWILTAVTGFDVGYFLVAEGVGGAVGSFLLLFLVAYLCELLGVLVLLLIGFPLMLLAGALNRIRKGDRTSFRAALIGLIVSAVLPMSVAAVLAVDGPSGRGGGLGRLLVVLGVESERYEVVSDGWLWTARALTLLFVVVVLLVVAAEKTSRRATRRRSPR</sequence>
<organism evidence="2 3">
    <name type="scientific">Stackebrandtia albiflava</name>
    <dbReference type="NCBI Taxonomy" id="406432"/>
    <lineage>
        <taxon>Bacteria</taxon>
        <taxon>Bacillati</taxon>
        <taxon>Actinomycetota</taxon>
        <taxon>Actinomycetes</taxon>
        <taxon>Glycomycetales</taxon>
        <taxon>Glycomycetaceae</taxon>
        <taxon>Stackebrandtia</taxon>
    </lineage>
</organism>
<evidence type="ECO:0000313" key="2">
    <source>
        <dbReference type="EMBL" id="TWJ15407.1"/>
    </source>
</evidence>
<dbReference type="Proteomes" id="UP000321617">
    <property type="component" value="Unassembled WGS sequence"/>
</dbReference>